<organism evidence="2 3">
    <name type="scientific">Mycolicibacterium sphagni</name>
    <dbReference type="NCBI Taxonomy" id="1786"/>
    <lineage>
        <taxon>Bacteria</taxon>
        <taxon>Bacillati</taxon>
        <taxon>Actinomycetota</taxon>
        <taxon>Actinomycetes</taxon>
        <taxon>Mycobacteriales</taxon>
        <taxon>Mycobacteriaceae</taxon>
        <taxon>Mycolicibacterium</taxon>
    </lineage>
</organism>
<evidence type="ECO:0000256" key="1">
    <source>
        <dbReference type="SAM" id="MobiDB-lite"/>
    </source>
</evidence>
<proteinExistence type="predicted"/>
<comment type="caution">
    <text evidence="2">The sequence shown here is derived from an EMBL/GenBank/DDBJ whole genome shotgun (WGS) entry which is preliminary data.</text>
</comment>
<dbReference type="AlphaFoldDB" id="A0A255DIF8"/>
<gene>
    <name evidence="2" type="ORF">CG716_21325</name>
</gene>
<protein>
    <submittedName>
        <fullName evidence="2">Uncharacterized protein</fullName>
    </submittedName>
</protein>
<dbReference type="EMBL" id="NOZR01000020">
    <property type="protein sequence ID" value="OYN76732.1"/>
    <property type="molecule type" value="Genomic_DNA"/>
</dbReference>
<name>A0A255DIF8_9MYCO</name>
<keyword evidence="3" id="KW-1185">Reference proteome</keyword>
<accession>A0A255DIF8</accession>
<feature type="compositionally biased region" description="Gly residues" evidence="1">
    <location>
        <begin position="9"/>
        <end position="24"/>
    </location>
</feature>
<sequence length="100" mass="9187">MTAANVLWSGGGGASAASGSGAGAGAATLAGAGPGAGAGASVCASGSADATGTANNVADISNEAVSALAHICDVVIASSWIVGSPEPSGWKFQTSPTRNP</sequence>
<reference evidence="2 3" key="1">
    <citation type="submission" date="2017-07" db="EMBL/GenBank/DDBJ databases">
        <title>The new phylogeny of genus Mycobacterium.</title>
        <authorList>
            <person name="Tortoli E."/>
            <person name="Trovato A."/>
            <person name="Cirillo D.M."/>
        </authorList>
    </citation>
    <scope>NUCLEOTIDE SEQUENCE [LARGE SCALE GENOMIC DNA]</scope>
    <source>
        <strain evidence="2 3">ATCC 33027</strain>
    </source>
</reference>
<evidence type="ECO:0000313" key="3">
    <source>
        <dbReference type="Proteomes" id="UP000216063"/>
    </source>
</evidence>
<evidence type="ECO:0000313" key="2">
    <source>
        <dbReference type="EMBL" id="OYN76732.1"/>
    </source>
</evidence>
<dbReference type="Proteomes" id="UP000216063">
    <property type="component" value="Unassembled WGS sequence"/>
</dbReference>
<feature type="region of interest" description="Disordered" evidence="1">
    <location>
        <begin position="1"/>
        <end position="24"/>
    </location>
</feature>